<dbReference type="OrthoDB" id="544277at2759"/>
<comment type="caution">
    <text evidence="2">The sequence shown here is derived from an EMBL/GenBank/DDBJ whole genome shotgun (WGS) entry which is preliminary data.</text>
</comment>
<evidence type="ECO:0000313" key="3">
    <source>
        <dbReference type="Proteomes" id="UP000757232"/>
    </source>
</evidence>
<dbReference type="InterPro" id="IPR000182">
    <property type="entry name" value="GNAT_dom"/>
</dbReference>
<dbReference type="Gene3D" id="3.40.630.30">
    <property type="match status" value="1"/>
</dbReference>
<dbReference type="Pfam" id="PF13673">
    <property type="entry name" value="Acetyltransf_10"/>
    <property type="match status" value="1"/>
</dbReference>
<proteinExistence type="predicted"/>
<dbReference type="AlphaFoldDB" id="A0A9Q5HSJ7"/>
<organism evidence="2 3">
    <name type="scientific">Sanghuangporus baumii</name>
    <name type="common">Phellinus baumii</name>
    <dbReference type="NCBI Taxonomy" id="108892"/>
    <lineage>
        <taxon>Eukaryota</taxon>
        <taxon>Fungi</taxon>
        <taxon>Dikarya</taxon>
        <taxon>Basidiomycota</taxon>
        <taxon>Agaricomycotina</taxon>
        <taxon>Agaricomycetes</taxon>
        <taxon>Hymenochaetales</taxon>
        <taxon>Hymenochaetaceae</taxon>
        <taxon>Sanghuangporus</taxon>
    </lineage>
</organism>
<sequence length="133" mass="15016">MYKILYGWGVEGVKRIVTEFSPAVERTLENAFNSRGKSKLDSWYLFEIVADPDYEGKGVCSLLMKDGLKRTEPKPVHLEATKARTRDIYARFGFEVDEEHQFGRGKVDSNGLKANGETATGYSEWVMTKVSPS</sequence>
<dbReference type="SUPFAM" id="SSF55729">
    <property type="entry name" value="Acyl-CoA N-acyltransferases (Nat)"/>
    <property type="match status" value="1"/>
</dbReference>
<gene>
    <name evidence="2" type="ORF">A7U60_g7772</name>
</gene>
<protein>
    <recommendedName>
        <fullName evidence="1">N-acetyltransferase domain-containing protein</fullName>
    </recommendedName>
</protein>
<dbReference type="PANTHER" id="PTHR42791:SF1">
    <property type="entry name" value="N-ACETYLTRANSFERASE DOMAIN-CONTAINING PROTEIN"/>
    <property type="match status" value="1"/>
</dbReference>
<accession>A0A9Q5HSJ7</accession>
<name>A0A9Q5HSJ7_SANBA</name>
<reference evidence="2" key="1">
    <citation type="submission" date="2016-06" db="EMBL/GenBank/DDBJ databases">
        <title>Draft Genome sequence of the fungus Inonotus baumii.</title>
        <authorList>
            <person name="Zhu H."/>
            <person name="Lin W."/>
        </authorList>
    </citation>
    <scope>NUCLEOTIDE SEQUENCE</scope>
    <source>
        <strain evidence="2">821</strain>
    </source>
</reference>
<dbReference type="InterPro" id="IPR016181">
    <property type="entry name" value="Acyl_CoA_acyltransferase"/>
</dbReference>
<keyword evidence="3" id="KW-1185">Reference proteome</keyword>
<dbReference type="EMBL" id="LNZH02000211">
    <property type="protein sequence ID" value="OCB85146.1"/>
    <property type="molecule type" value="Genomic_DNA"/>
</dbReference>
<dbReference type="PANTHER" id="PTHR42791">
    <property type="entry name" value="GNAT FAMILY ACETYLTRANSFERASE"/>
    <property type="match status" value="1"/>
</dbReference>
<evidence type="ECO:0000259" key="1">
    <source>
        <dbReference type="Pfam" id="PF13673"/>
    </source>
</evidence>
<evidence type="ECO:0000313" key="2">
    <source>
        <dbReference type="EMBL" id="OCB85146.1"/>
    </source>
</evidence>
<dbReference type="InterPro" id="IPR052523">
    <property type="entry name" value="Trichothecene_AcTrans"/>
</dbReference>
<dbReference type="Proteomes" id="UP000757232">
    <property type="component" value="Unassembled WGS sequence"/>
</dbReference>
<feature type="domain" description="N-acetyltransferase" evidence="1">
    <location>
        <begin position="44"/>
        <end position="105"/>
    </location>
</feature>